<proteinExistence type="predicted"/>
<organism evidence="1 2">
    <name type="scientific">Puccinia striiformis f. sp. tritici PST-78</name>
    <dbReference type="NCBI Taxonomy" id="1165861"/>
    <lineage>
        <taxon>Eukaryota</taxon>
        <taxon>Fungi</taxon>
        <taxon>Dikarya</taxon>
        <taxon>Basidiomycota</taxon>
        <taxon>Pucciniomycotina</taxon>
        <taxon>Pucciniomycetes</taxon>
        <taxon>Pucciniales</taxon>
        <taxon>Pucciniaceae</taxon>
        <taxon>Puccinia</taxon>
    </lineage>
</organism>
<evidence type="ECO:0000313" key="2">
    <source>
        <dbReference type="Proteomes" id="UP000054564"/>
    </source>
</evidence>
<comment type="caution">
    <text evidence="1">The sequence shown here is derived from an EMBL/GenBank/DDBJ whole genome shotgun (WGS) entry which is preliminary data.</text>
</comment>
<feature type="non-terminal residue" evidence="1">
    <location>
        <position position="1"/>
    </location>
</feature>
<dbReference type="Proteomes" id="UP000054564">
    <property type="component" value="Unassembled WGS sequence"/>
</dbReference>
<gene>
    <name evidence="1" type="ORF">PSTG_05868</name>
</gene>
<evidence type="ECO:0000313" key="1">
    <source>
        <dbReference type="EMBL" id="KNF00975.1"/>
    </source>
</evidence>
<protein>
    <submittedName>
        <fullName evidence="1">Uncharacterized protein</fullName>
    </submittedName>
</protein>
<name>A0A0L0VPR8_9BASI</name>
<reference evidence="2" key="1">
    <citation type="submission" date="2014-03" db="EMBL/GenBank/DDBJ databases">
        <title>The Genome Sequence of Puccinia striiformis f. sp. tritici PST-78.</title>
        <authorList>
            <consortium name="The Broad Institute Genome Sequencing Platform"/>
            <person name="Cuomo C."/>
            <person name="Hulbert S."/>
            <person name="Chen X."/>
            <person name="Walker B."/>
            <person name="Young S.K."/>
            <person name="Zeng Q."/>
            <person name="Gargeya S."/>
            <person name="Fitzgerald M."/>
            <person name="Haas B."/>
            <person name="Abouelleil A."/>
            <person name="Alvarado L."/>
            <person name="Arachchi H.M."/>
            <person name="Berlin A.M."/>
            <person name="Chapman S.B."/>
            <person name="Goldberg J."/>
            <person name="Griggs A."/>
            <person name="Gujja S."/>
            <person name="Hansen M."/>
            <person name="Howarth C."/>
            <person name="Imamovic A."/>
            <person name="Larimer J."/>
            <person name="McCowan C."/>
            <person name="Montmayeur A."/>
            <person name="Murphy C."/>
            <person name="Neiman D."/>
            <person name="Pearson M."/>
            <person name="Priest M."/>
            <person name="Roberts A."/>
            <person name="Saif S."/>
            <person name="Shea T."/>
            <person name="Sisk P."/>
            <person name="Sykes S."/>
            <person name="Wortman J."/>
            <person name="Nusbaum C."/>
            <person name="Birren B."/>
        </authorList>
    </citation>
    <scope>NUCLEOTIDE SEQUENCE [LARGE SCALE GENOMIC DNA]</scope>
    <source>
        <strain evidence="2">race PST-78</strain>
    </source>
</reference>
<accession>A0A0L0VPR8</accession>
<dbReference type="EMBL" id="AJIL01000033">
    <property type="protein sequence ID" value="KNF00975.1"/>
    <property type="molecule type" value="Genomic_DNA"/>
</dbReference>
<sequence length="105" mass="11286">TPPFVNELVTNTFPKLSPSDYHQSIRALVQLSSTTIFSVSTCVCRRSNMNVSSVLRISALLTVLVGMSPVCNAMDSDTSTVHTAQVIYCDLCDGVHPAGRCPLTP</sequence>
<keyword evidence="2" id="KW-1185">Reference proteome</keyword>
<dbReference type="AlphaFoldDB" id="A0A0L0VPR8"/>